<dbReference type="InterPro" id="IPR038765">
    <property type="entry name" value="Papain-like_cys_pep_sf"/>
</dbReference>
<protein>
    <submittedName>
        <fullName evidence="2">Transglutaminase-like superfamily protein</fullName>
    </submittedName>
</protein>
<sequence>MAVSQEPTLAATEFLDHTSAAVRAFVAEVLPAADVFAGEGADPDPDRARRNAVALYYAVRDSIPYEVYGADLTRAGLSASGVLGHGFGFCVHKSALYAAAVRAVGVPSRVYYGDVRNHLASPRLRELVGGDIFRFHSLAVVRLDGRWTKATPVFNKMLCKLYGIKPLEFDGRADSMYHPYDEQNRRHMEFLHVHGEFDDVPYDLVYQGIKAAHPRLFAGSHTTTPGSLAAEAAGAAL</sequence>
<organism evidence="2 3">
    <name type="scientific">Streptomyces griseofuscus</name>
    <dbReference type="NCBI Taxonomy" id="146922"/>
    <lineage>
        <taxon>Bacteria</taxon>
        <taxon>Bacillati</taxon>
        <taxon>Actinomycetota</taxon>
        <taxon>Actinomycetes</taxon>
        <taxon>Kitasatosporales</taxon>
        <taxon>Streptomycetaceae</taxon>
        <taxon>Streptomyces</taxon>
    </lineage>
</organism>
<dbReference type="SUPFAM" id="SSF54001">
    <property type="entry name" value="Cysteine proteinases"/>
    <property type="match status" value="1"/>
</dbReference>
<name>A0A3R8QLI0_9ACTN</name>
<dbReference type="InterPro" id="IPR002931">
    <property type="entry name" value="Transglutaminase-like"/>
</dbReference>
<reference evidence="2 3" key="1">
    <citation type="submission" date="2017-10" db="EMBL/GenBank/DDBJ databases">
        <title>Draft genome of actinobacteria isolated from guarana (Paullinia cupana (Mart.) Ducke.</title>
        <authorList>
            <person name="Siqueira K.A."/>
            <person name="Liotti R.G."/>
            <person name="Mendes T.A."/>
            <person name="Soares M.A."/>
        </authorList>
    </citation>
    <scope>NUCLEOTIDE SEQUENCE [LARGE SCALE GENOMIC DNA]</scope>
    <source>
        <strain evidence="2 3">199</strain>
    </source>
</reference>
<dbReference type="EMBL" id="PDES01000002">
    <property type="protein sequence ID" value="RRQ88741.1"/>
    <property type="molecule type" value="Genomic_DNA"/>
</dbReference>
<evidence type="ECO:0000313" key="3">
    <source>
        <dbReference type="Proteomes" id="UP000276379"/>
    </source>
</evidence>
<accession>A0A3R8QLI0</accession>
<dbReference type="Gene3D" id="3.10.620.30">
    <property type="match status" value="1"/>
</dbReference>
<dbReference type="Proteomes" id="UP000276379">
    <property type="component" value="Unassembled WGS sequence"/>
</dbReference>
<evidence type="ECO:0000259" key="1">
    <source>
        <dbReference type="Pfam" id="PF01841"/>
    </source>
</evidence>
<feature type="domain" description="Transglutaminase-like" evidence="1">
    <location>
        <begin position="48"/>
        <end position="151"/>
    </location>
</feature>
<comment type="caution">
    <text evidence="2">The sequence shown here is derived from an EMBL/GenBank/DDBJ whole genome shotgun (WGS) entry which is preliminary data.</text>
</comment>
<evidence type="ECO:0000313" key="2">
    <source>
        <dbReference type="EMBL" id="RRQ88741.1"/>
    </source>
</evidence>
<dbReference type="AlphaFoldDB" id="A0A3R8QLI0"/>
<proteinExistence type="predicted"/>
<keyword evidence="3" id="KW-1185">Reference proteome</keyword>
<gene>
    <name evidence="2" type="ORF">CQW44_06350</name>
</gene>
<dbReference type="Pfam" id="PF01841">
    <property type="entry name" value="Transglut_core"/>
    <property type="match status" value="1"/>
</dbReference>
<dbReference type="RefSeq" id="WP_125210126.1">
    <property type="nucleotide sequence ID" value="NZ_PDER01000011.1"/>
</dbReference>
<dbReference type="PANTHER" id="PTHR33490:SF3">
    <property type="entry name" value="CONSERVED INTEGRAL MEMBRANE PROTEIN"/>
    <property type="match status" value="1"/>
</dbReference>
<dbReference type="PANTHER" id="PTHR33490">
    <property type="entry name" value="BLR5614 PROTEIN-RELATED"/>
    <property type="match status" value="1"/>
</dbReference>